<evidence type="ECO:0008006" key="2">
    <source>
        <dbReference type="Google" id="ProtNLM"/>
    </source>
</evidence>
<dbReference type="AlphaFoldDB" id="A0A381X5Z5"/>
<reference evidence="1" key="1">
    <citation type="submission" date="2018-05" db="EMBL/GenBank/DDBJ databases">
        <authorList>
            <person name="Lanie J.A."/>
            <person name="Ng W.-L."/>
            <person name="Kazmierczak K.M."/>
            <person name="Andrzejewski T.M."/>
            <person name="Davidsen T.M."/>
            <person name="Wayne K.J."/>
            <person name="Tettelin H."/>
            <person name="Glass J.I."/>
            <person name="Rusch D."/>
            <person name="Podicherti R."/>
            <person name="Tsui H.-C.T."/>
            <person name="Winkler M.E."/>
        </authorList>
    </citation>
    <scope>NUCLEOTIDE SEQUENCE</scope>
</reference>
<dbReference type="EMBL" id="UINC01014043">
    <property type="protein sequence ID" value="SVA60175.1"/>
    <property type="molecule type" value="Genomic_DNA"/>
</dbReference>
<proteinExistence type="predicted"/>
<organism evidence="1">
    <name type="scientific">marine metagenome</name>
    <dbReference type="NCBI Taxonomy" id="408172"/>
    <lineage>
        <taxon>unclassified sequences</taxon>
        <taxon>metagenomes</taxon>
        <taxon>ecological metagenomes</taxon>
    </lineage>
</organism>
<name>A0A381X5Z5_9ZZZZ</name>
<accession>A0A381X5Z5</accession>
<gene>
    <name evidence="1" type="ORF">METZ01_LOCUS113029</name>
</gene>
<sequence>MKKQSYWFVWSVLSFAGAEIGAAEIRLGPSYGVSLDASDSGVTVSIRKAANFVSMGLIMASADKTVEKREAEIVAGRKALLERAGAVAGIQVVELPVGRQYRSYAKTSKLSSLSFGGSSHSSEPGLSQASFEVRAQLDEGVELLEVVRRIRGFADSLKLPSKTSKMLGDSVSLGVDEPERYRGELLKRIAADVRFVQEQLGQGGEVTIIGLERPVRWRRASVREVELFLPYSLVFELEERE</sequence>
<protein>
    <recommendedName>
        <fullName evidence="2">DUF541 domain-containing protein</fullName>
    </recommendedName>
</protein>
<evidence type="ECO:0000313" key="1">
    <source>
        <dbReference type="EMBL" id="SVA60175.1"/>
    </source>
</evidence>